<dbReference type="EMBL" id="CAJOBJ010153375">
    <property type="protein sequence ID" value="CAF4815825.1"/>
    <property type="molecule type" value="Genomic_DNA"/>
</dbReference>
<organism evidence="2 3">
    <name type="scientific">Rotaria magnacalcarata</name>
    <dbReference type="NCBI Taxonomy" id="392030"/>
    <lineage>
        <taxon>Eukaryota</taxon>
        <taxon>Metazoa</taxon>
        <taxon>Spiralia</taxon>
        <taxon>Gnathifera</taxon>
        <taxon>Rotifera</taxon>
        <taxon>Eurotatoria</taxon>
        <taxon>Bdelloidea</taxon>
        <taxon>Philodinida</taxon>
        <taxon>Philodinidae</taxon>
        <taxon>Rotaria</taxon>
    </lineage>
</organism>
<feature type="non-terminal residue" evidence="2">
    <location>
        <position position="53"/>
    </location>
</feature>
<dbReference type="InterPro" id="IPR035684">
    <property type="entry name" value="ArgRS_core"/>
</dbReference>
<protein>
    <recommendedName>
        <fullName evidence="1">Arginyl-tRNA synthetase catalytic core domain-containing protein</fullName>
    </recommendedName>
</protein>
<dbReference type="InterPro" id="IPR014729">
    <property type="entry name" value="Rossmann-like_a/b/a_fold"/>
</dbReference>
<name>A0A8S3BUP2_9BILA</name>
<dbReference type="Gene3D" id="3.40.50.620">
    <property type="entry name" value="HUPs"/>
    <property type="match status" value="1"/>
</dbReference>
<feature type="domain" description="Arginyl-tRNA synthetase catalytic core" evidence="1">
    <location>
        <begin position="2"/>
        <end position="52"/>
    </location>
</feature>
<dbReference type="SUPFAM" id="SSF52374">
    <property type="entry name" value="Nucleotidylyl transferase"/>
    <property type="match status" value="1"/>
</dbReference>
<evidence type="ECO:0000313" key="3">
    <source>
        <dbReference type="Proteomes" id="UP000681720"/>
    </source>
</evidence>
<dbReference type="AlphaFoldDB" id="A0A8S3BUP2"/>
<feature type="non-terminal residue" evidence="2">
    <location>
        <position position="1"/>
    </location>
</feature>
<evidence type="ECO:0000259" key="1">
    <source>
        <dbReference type="Pfam" id="PF00750"/>
    </source>
</evidence>
<reference evidence="2" key="1">
    <citation type="submission" date="2021-02" db="EMBL/GenBank/DDBJ databases">
        <authorList>
            <person name="Nowell W R."/>
        </authorList>
    </citation>
    <scope>NUCLEOTIDE SEQUENCE</scope>
</reference>
<sequence>QFISTIHERFGHSVYRLNYLGDWGTQYGLLAVGFSKFGSYDELNKHPLKHLLD</sequence>
<comment type="caution">
    <text evidence="2">The sequence shown here is derived from an EMBL/GenBank/DDBJ whole genome shotgun (WGS) entry which is preliminary data.</text>
</comment>
<dbReference type="Proteomes" id="UP000681720">
    <property type="component" value="Unassembled WGS sequence"/>
</dbReference>
<dbReference type="Pfam" id="PF00750">
    <property type="entry name" value="tRNA-synt_1d"/>
    <property type="match status" value="1"/>
</dbReference>
<gene>
    <name evidence="2" type="ORF">GIL414_LOCUS47782</name>
</gene>
<proteinExistence type="predicted"/>
<evidence type="ECO:0000313" key="2">
    <source>
        <dbReference type="EMBL" id="CAF4815825.1"/>
    </source>
</evidence>
<accession>A0A8S3BUP2</accession>